<dbReference type="GO" id="GO:0008777">
    <property type="term" value="F:acetylornithine deacetylase activity"/>
    <property type="evidence" value="ECO:0007669"/>
    <property type="project" value="TreeGrafter"/>
</dbReference>
<keyword evidence="5 9" id="KW-0378">Hydrolase</keyword>
<keyword evidence="4" id="KW-0479">Metal-binding</keyword>
<proteinExistence type="inferred from homology"/>
<dbReference type="GO" id="GO:0006508">
    <property type="term" value="P:proteolysis"/>
    <property type="evidence" value="ECO:0007669"/>
    <property type="project" value="UniProtKB-KW"/>
</dbReference>
<evidence type="ECO:0000256" key="2">
    <source>
        <dbReference type="ARBA" id="ARBA00006247"/>
    </source>
</evidence>
<dbReference type="InterPro" id="IPR050072">
    <property type="entry name" value="Peptidase_M20A"/>
</dbReference>
<dbReference type="Gene3D" id="3.40.630.10">
    <property type="entry name" value="Zn peptidases"/>
    <property type="match status" value="1"/>
</dbReference>
<dbReference type="Proteomes" id="UP000255328">
    <property type="component" value="Unassembled WGS sequence"/>
</dbReference>
<dbReference type="InterPro" id="IPR010964">
    <property type="entry name" value="M20A_pepV-rel"/>
</dbReference>
<evidence type="ECO:0000256" key="5">
    <source>
        <dbReference type="ARBA" id="ARBA00022801"/>
    </source>
</evidence>
<comment type="cofactor">
    <cofactor evidence="1">
        <name>Zn(2+)</name>
        <dbReference type="ChEBI" id="CHEBI:29105"/>
    </cofactor>
</comment>
<name>A0A377GXB4_9FUSO</name>
<dbReference type="GO" id="GO:0008237">
    <property type="term" value="F:metallopeptidase activity"/>
    <property type="evidence" value="ECO:0007669"/>
    <property type="project" value="UniProtKB-KW"/>
</dbReference>
<dbReference type="NCBIfam" id="TIGR01887">
    <property type="entry name" value="dipeptidaselike"/>
    <property type="match status" value="1"/>
</dbReference>
<dbReference type="PANTHER" id="PTHR43808">
    <property type="entry name" value="ACETYLORNITHINE DEACETYLASE"/>
    <property type="match status" value="1"/>
</dbReference>
<dbReference type="InterPro" id="IPR002933">
    <property type="entry name" value="Peptidase_M20"/>
</dbReference>
<dbReference type="GO" id="GO:0008270">
    <property type="term" value="F:zinc ion binding"/>
    <property type="evidence" value="ECO:0007669"/>
    <property type="project" value="InterPro"/>
</dbReference>
<protein>
    <submittedName>
        <fullName evidence="9">Dipeptidase SA1572</fullName>
        <ecNumber evidence="9">3.4.13.-</ecNumber>
    </submittedName>
</protein>
<evidence type="ECO:0000256" key="4">
    <source>
        <dbReference type="ARBA" id="ARBA00022723"/>
    </source>
</evidence>
<evidence type="ECO:0000313" key="10">
    <source>
        <dbReference type="Proteomes" id="UP000255328"/>
    </source>
</evidence>
<sequence length="460" mass="50867">MDLQEKVLSYKNEVIKHIQGSVQIKSTLEESRQGMPFGEGPAKALNYFAELGKELGFEVVNYNNYAITIEFGEGEEVLGVLGHVDVVPEGEDWDYPPYSGAIVDGKIYGRGTLDDKGPSVICLYAMKTIMDSGIKLNRKVRMILGANEESGSKCMDYYFNTLKMPQPTLAFTPDSNFPVTFAEKGIVHIILNNNYPTLKEVSLVGGNAFNSVPERCELNIPKSFVAGVEEAIEKYNADKEYKVTCELVGENYLINSYGKSAHASKPKLGYNSVSALFEFLKLVDVKNEELKSLVEFFNAYIKMELNGKSLGVNFEDSESGELTLNIGKTTLKDGILEVCIDIRCPVHVDNIKIINIIKEKVEDKMEVEVAGNTASLYVAKDSFLVSTLMGIYKDITGDTISEPIAIGGGTYARTVTNGVAFGALLSSQVDNMHQKNEYLEVDKIDTLLRIYTEAIYKLAK</sequence>
<dbReference type="AlphaFoldDB" id="A0A377GXB4"/>
<dbReference type="EC" id="3.4.13.-" evidence="9"/>
<dbReference type="PROSITE" id="PS00758">
    <property type="entry name" value="ARGE_DAPE_CPG2_1"/>
    <property type="match status" value="1"/>
</dbReference>
<dbReference type="RefSeq" id="WP_115269855.1">
    <property type="nucleotide sequence ID" value="NZ_UGGU01000003.1"/>
</dbReference>
<gene>
    <name evidence="9" type="ORF">NCTC10723_00944</name>
</gene>
<dbReference type="NCBIfam" id="NF005591">
    <property type="entry name" value="PRK07318.1"/>
    <property type="match status" value="1"/>
</dbReference>
<comment type="similarity">
    <text evidence="2">Belongs to the peptidase M20A family.</text>
</comment>
<dbReference type="SUPFAM" id="SSF53187">
    <property type="entry name" value="Zn-dependent exopeptidases"/>
    <property type="match status" value="1"/>
</dbReference>
<dbReference type="Gene3D" id="3.30.70.360">
    <property type="match status" value="2"/>
</dbReference>
<organism evidence="9 10">
    <name type="scientific">Fusobacterium necrogenes</name>
    <dbReference type="NCBI Taxonomy" id="858"/>
    <lineage>
        <taxon>Bacteria</taxon>
        <taxon>Fusobacteriati</taxon>
        <taxon>Fusobacteriota</taxon>
        <taxon>Fusobacteriia</taxon>
        <taxon>Fusobacteriales</taxon>
        <taxon>Fusobacteriaceae</taxon>
        <taxon>Fusobacterium</taxon>
    </lineage>
</organism>
<keyword evidence="7 9" id="KW-0224">Dipeptidase</keyword>
<dbReference type="OrthoDB" id="9761532at2"/>
<evidence type="ECO:0000256" key="1">
    <source>
        <dbReference type="ARBA" id="ARBA00001947"/>
    </source>
</evidence>
<dbReference type="SUPFAM" id="SSF55031">
    <property type="entry name" value="Bacterial exopeptidase dimerisation domain"/>
    <property type="match status" value="1"/>
</dbReference>
<dbReference type="EMBL" id="UGGU01000003">
    <property type="protein sequence ID" value="STO31493.1"/>
    <property type="molecule type" value="Genomic_DNA"/>
</dbReference>
<dbReference type="CDD" id="cd03888">
    <property type="entry name" value="M20_PepV"/>
    <property type="match status" value="1"/>
</dbReference>
<dbReference type="PANTHER" id="PTHR43808:SF31">
    <property type="entry name" value="N-ACETYL-L-CITRULLINE DEACETYLASE"/>
    <property type="match status" value="1"/>
</dbReference>
<evidence type="ECO:0000256" key="7">
    <source>
        <dbReference type="ARBA" id="ARBA00022997"/>
    </source>
</evidence>
<keyword evidence="10" id="KW-1185">Reference proteome</keyword>
<evidence type="ECO:0000256" key="8">
    <source>
        <dbReference type="ARBA" id="ARBA00023049"/>
    </source>
</evidence>
<reference evidence="9 10" key="1">
    <citation type="submission" date="2018-06" db="EMBL/GenBank/DDBJ databases">
        <authorList>
            <consortium name="Pathogen Informatics"/>
            <person name="Doyle S."/>
        </authorList>
    </citation>
    <scope>NUCLEOTIDE SEQUENCE [LARGE SCALE GENOMIC DNA]</scope>
    <source>
        <strain evidence="9 10">NCTC10723</strain>
    </source>
</reference>
<keyword evidence="6" id="KW-0862">Zinc</keyword>
<evidence type="ECO:0000313" key="9">
    <source>
        <dbReference type="EMBL" id="STO31493.1"/>
    </source>
</evidence>
<evidence type="ECO:0000256" key="6">
    <source>
        <dbReference type="ARBA" id="ARBA00022833"/>
    </source>
</evidence>
<dbReference type="Pfam" id="PF01546">
    <property type="entry name" value="Peptidase_M20"/>
    <property type="match status" value="1"/>
</dbReference>
<accession>A0A377GXB4</accession>
<dbReference type="GO" id="GO:0006526">
    <property type="term" value="P:L-arginine biosynthetic process"/>
    <property type="evidence" value="ECO:0007669"/>
    <property type="project" value="TreeGrafter"/>
</dbReference>
<dbReference type="InterPro" id="IPR036264">
    <property type="entry name" value="Bact_exopeptidase_dim_dom"/>
</dbReference>
<dbReference type="GO" id="GO:0016805">
    <property type="term" value="F:dipeptidase activity"/>
    <property type="evidence" value="ECO:0007669"/>
    <property type="project" value="UniProtKB-KW"/>
</dbReference>
<keyword evidence="3" id="KW-0645">Protease</keyword>
<keyword evidence="8" id="KW-0482">Metalloprotease</keyword>
<dbReference type="InterPro" id="IPR001261">
    <property type="entry name" value="ArgE/DapE_CS"/>
</dbReference>
<evidence type="ECO:0000256" key="3">
    <source>
        <dbReference type="ARBA" id="ARBA00022670"/>
    </source>
</evidence>